<evidence type="ECO:0000259" key="5">
    <source>
        <dbReference type="PROSITE" id="PS50215"/>
    </source>
</evidence>
<evidence type="ECO:0000256" key="3">
    <source>
        <dbReference type="SAM" id="MobiDB-lite"/>
    </source>
</evidence>
<dbReference type="GO" id="GO:0005886">
    <property type="term" value="C:plasma membrane"/>
    <property type="evidence" value="ECO:0007669"/>
    <property type="project" value="TreeGrafter"/>
</dbReference>
<evidence type="ECO:0000313" key="6">
    <source>
        <dbReference type="EMBL" id="KAK2183102.1"/>
    </source>
</evidence>
<dbReference type="InterPro" id="IPR001590">
    <property type="entry name" value="Peptidase_M12B"/>
</dbReference>
<feature type="domain" description="Disintegrin" evidence="4">
    <location>
        <begin position="347"/>
        <end position="422"/>
    </location>
</feature>
<dbReference type="PANTHER" id="PTHR45702:SF6">
    <property type="entry name" value="DISINTEGRIN AND METALLOPROTEINASE DOMAIN-CONTAINING PROTEIN 17"/>
    <property type="match status" value="1"/>
</dbReference>
<dbReference type="EMBL" id="JAODUO010000323">
    <property type="protein sequence ID" value="KAK2183102.1"/>
    <property type="molecule type" value="Genomic_DNA"/>
</dbReference>
<name>A0AAD9L4I1_RIDPI</name>
<dbReference type="Proteomes" id="UP001209878">
    <property type="component" value="Unassembled WGS sequence"/>
</dbReference>
<evidence type="ECO:0000256" key="2">
    <source>
        <dbReference type="PROSITE-ProRule" id="PRU00276"/>
    </source>
</evidence>
<dbReference type="GO" id="GO:0004222">
    <property type="term" value="F:metalloendopeptidase activity"/>
    <property type="evidence" value="ECO:0007669"/>
    <property type="project" value="InterPro"/>
</dbReference>
<dbReference type="Pfam" id="PF13574">
    <property type="entry name" value="Reprolysin_2"/>
    <property type="match status" value="2"/>
</dbReference>
<sequence length="523" mass="57493">MTATIKTDTDIYYVEPSWRHLPKSNNFSMISYKASDMKAADNLGYCGFIKIDDYESPDGVSEQMSDIKEADTKQSREKRSSSPHPAKNTCPLLLVADYRFVQNMGQGSVSRTATYLLKIHKGSSSVAGGGIHYNMKRDKWPTKDLLDVFSRNSRFKDFCLAHLFTYQKFDGGVLGLAYIGSARHYSVGGICSPGEFSHAVAFSDNDNLSHYCLAHLFTALLNKDGILGLSYVASPQRYNPGGICSQAYHKKLYLNTGWSSSLNQYNRRLLTQEADLVTTHGHNWGSEHDPDTQECSPKGAGGGKYIMYTYSVSGYEKNNKKFSPCSRRSMGAVLASKSHICFKEKLGKYCGNSLWEDGEECDGGDDMKNGYDPCCDKNCKLRSSAKCSDVNQPCCQKCKFASKTTTCQEAHDDLCQGASNCTYPFTVSTLHSHLSPGTGVIAVNHLKYSLSPHSTVTCGTCIDGQCVPLCEKEGLISCICDKWNLHKTSCNTGATTVGHSGEHHPLDTRAPGARVTQQYSSHA</sequence>
<dbReference type="Pfam" id="PF00200">
    <property type="entry name" value="Disintegrin"/>
    <property type="match status" value="1"/>
</dbReference>
<feature type="region of interest" description="Disordered" evidence="3">
    <location>
        <begin position="496"/>
        <end position="523"/>
    </location>
</feature>
<evidence type="ECO:0000259" key="4">
    <source>
        <dbReference type="PROSITE" id="PS50214"/>
    </source>
</evidence>
<dbReference type="Gene3D" id="4.10.70.10">
    <property type="entry name" value="Disintegrin domain"/>
    <property type="match status" value="1"/>
</dbReference>
<feature type="domain" description="Peptidase M12B" evidence="5">
    <location>
        <begin position="214"/>
        <end position="346"/>
    </location>
</feature>
<feature type="region of interest" description="Disordered" evidence="3">
    <location>
        <begin position="57"/>
        <end position="87"/>
    </location>
</feature>
<accession>A0AAD9L4I1</accession>
<dbReference type="InterPro" id="IPR036436">
    <property type="entry name" value="Disintegrin_dom_sf"/>
</dbReference>
<dbReference type="InterPro" id="IPR051489">
    <property type="entry name" value="ADAM_Metalloproteinase"/>
</dbReference>
<feature type="compositionally biased region" description="Basic and acidic residues" evidence="3">
    <location>
        <begin position="65"/>
        <end position="80"/>
    </location>
</feature>
<dbReference type="Gene3D" id="3.40.390.10">
    <property type="entry name" value="Collagenase (Catalytic Domain)"/>
    <property type="match status" value="2"/>
</dbReference>
<dbReference type="SUPFAM" id="SSF57552">
    <property type="entry name" value="Blood coagulation inhibitor (disintegrin)"/>
    <property type="match status" value="1"/>
</dbReference>
<dbReference type="AlphaFoldDB" id="A0AAD9L4I1"/>
<dbReference type="GO" id="GO:0007219">
    <property type="term" value="P:Notch signaling pathway"/>
    <property type="evidence" value="ECO:0007669"/>
    <property type="project" value="TreeGrafter"/>
</dbReference>
<keyword evidence="7" id="KW-1185">Reference proteome</keyword>
<dbReference type="InterPro" id="IPR024079">
    <property type="entry name" value="MetalloPept_cat_dom_sf"/>
</dbReference>
<dbReference type="PANTHER" id="PTHR45702">
    <property type="entry name" value="ADAM10/ADAM17 METALLOPEPTIDASE FAMILY MEMBER"/>
    <property type="match status" value="1"/>
</dbReference>
<evidence type="ECO:0000313" key="7">
    <source>
        <dbReference type="Proteomes" id="UP001209878"/>
    </source>
</evidence>
<dbReference type="GO" id="GO:0006509">
    <property type="term" value="P:membrane protein ectodomain proteolysis"/>
    <property type="evidence" value="ECO:0007669"/>
    <property type="project" value="TreeGrafter"/>
</dbReference>
<comment type="caution">
    <text evidence="2">Lacks conserved residue(s) required for the propagation of feature annotation.</text>
</comment>
<dbReference type="SUPFAM" id="SSF55486">
    <property type="entry name" value="Metalloproteases ('zincins'), catalytic domain"/>
    <property type="match status" value="2"/>
</dbReference>
<evidence type="ECO:0008006" key="8">
    <source>
        <dbReference type="Google" id="ProtNLM"/>
    </source>
</evidence>
<dbReference type="PROSITE" id="PS50214">
    <property type="entry name" value="DISINTEGRIN_2"/>
    <property type="match status" value="1"/>
</dbReference>
<keyword evidence="1" id="KW-1015">Disulfide bond</keyword>
<dbReference type="FunFam" id="4.10.70.10:FF:000003">
    <property type="entry name" value="Disintegrin and metalloproteinase domain-containing protein 17"/>
    <property type="match status" value="1"/>
</dbReference>
<dbReference type="InterPro" id="IPR001762">
    <property type="entry name" value="Disintegrin_dom"/>
</dbReference>
<gene>
    <name evidence="6" type="ORF">NP493_323g01035</name>
</gene>
<reference evidence="6" key="1">
    <citation type="journal article" date="2023" name="Mol. Biol. Evol.">
        <title>Third-Generation Sequencing Reveals the Adaptive Role of the Epigenome in Three Deep-Sea Polychaetes.</title>
        <authorList>
            <person name="Perez M."/>
            <person name="Aroh O."/>
            <person name="Sun Y."/>
            <person name="Lan Y."/>
            <person name="Juniper S.K."/>
            <person name="Young C.R."/>
            <person name="Angers B."/>
            <person name="Qian P.Y."/>
        </authorList>
    </citation>
    <scope>NUCLEOTIDE SEQUENCE</scope>
    <source>
        <strain evidence="6">R07B-5</strain>
    </source>
</reference>
<dbReference type="PROSITE" id="PS50215">
    <property type="entry name" value="ADAM_MEPRO"/>
    <property type="match status" value="1"/>
</dbReference>
<comment type="caution">
    <text evidence="6">The sequence shown here is derived from an EMBL/GenBank/DDBJ whole genome shotgun (WGS) entry which is preliminary data.</text>
</comment>
<evidence type="ECO:0000256" key="1">
    <source>
        <dbReference type="ARBA" id="ARBA00023157"/>
    </source>
</evidence>
<dbReference type="SMART" id="SM00050">
    <property type="entry name" value="DISIN"/>
    <property type="match status" value="1"/>
</dbReference>
<proteinExistence type="predicted"/>
<organism evidence="6 7">
    <name type="scientific">Ridgeia piscesae</name>
    <name type="common">Tubeworm</name>
    <dbReference type="NCBI Taxonomy" id="27915"/>
    <lineage>
        <taxon>Eukaryota</taxon>
        <taxon>Metazoa</taxon>
        <taxon>Spiralia</taxon>
        <taxon>Lophotrochozoa</taxon>
        <taxon>Annelida</taxon>
        <taxon>Polychaeta</taxon>
        <taxon>Sedentaria</taxon>
        <taxon>Canalipalpata</taxon>
        <taxon>Sabellida</taxon>
        <taxon>Siboglinidae</taxon>
        <taxon>Ridgeia</taxon>
    </lineage>
</organism>
<protein>
    <recommendedName>
        <fullName evidence="8">Disintegrin and metalloproteinase domain-containing protein 17</fullName>
    </recommendedName>
</protein>